<organism evidence="4">
    <name type="scientific">Tunturiibacter psychrotolerans</name>
    <dbReference type="NCBI Taxonomy" id="3069686"/>
    <lineage>
        <taxon>Bacteria</taxon>
        <taxon>Pseudomonadati</taxon>
        <taxon>Acidobacteriota</taxon>
        <taxon>Terriglobia</taxon>
        <taxon>Terriglobales</taxon>
        <taxon>Acidobacteriaceae</taxon>
        <taxon>Tunturiibacter</taxon>
    </lineage>
</organism>
<accession>A0AAU7ZKW2</accession>
<feature type="domain" description="DUF1648" evidence="2">
    <location>
        <begin position="30"/>
        <end position="70"/>
    </location>
</feature>
<dbReference type="PANTHER" id="PTHR37810:SF5">
    <property type="entry name" value="IMMUNITY PROTEIN SDPI"/>
    <property type="match status" value="1"/>
</dbReference>
<dbReference type="RefSeq" id="WP_353062672.1">
    <property type="nucleotide sequence ID" value="NZ_CP132942.1"/>
</dbReference>
<dbReference type="Pfam" id="PF07853">
    <property type="entry name" value="DUF1648"/>
    <property type="match status" value="1"/>
</dbReference>
<name>A0AAU7ZKW2_9BACT</name>
<dbReference type="KEGG" id="tpsc:RBB77_15410"/>
<keyword evidence="1" id="KW-1133">Transmembrane helix</keyword>
<dbReference type="InterPro" id="IPR043831">
    <property type="entry name" value="DUF5808"/>
</dbReference>
<evidence type="ECO:0000256" key="1">
    <source>
        <dbReference type="SAM" id="Phobius"/>
    </source>
</evidence>
<feature type="transmembrane region" description="Helical" evidence="1">
    <location>
        <begin position="209"/>
        <end position="228"/>
    </location>
</feature>
<keyword evidence="1" id="KW-0812">Transmembrane</keyword>
<proteinExistence type="predicted"/>
<dbReference type="AlphaFoldDB" id="A0AAU7ZKW2"/>
<protein>
    <submittedName>
        <fullName evidence="4">DUF5808 domain-containing protein</fullName>
    </submittedName>
</protein>
<feature type="transmembrane region" description="Helical" evidence="1">
    <location>
        <begin position="67"/>
        <end position="88"/>
    </location>
</feature>
<dbReference type="Pfam" id="PF19124">
    <property type="entry name" value="DUF5808"/>
    <property type="match status" value="1"/>
</dbReference>
<feature type="transmembrane region" description="Helical" evidence="1">
    <location>
        <begin position="108"/>
        <end position="128"/>
    </location>
</feature>
<evidence type="ECO:0000259" key="2">
    <source>
        <dbReference type="Pfam" id="PF07853"/>
    </source>
</evidence>
<dbReference type="PANTHER" id="PTHR37810">
    <property type="entry name" value="IMMUNITY PROTEIN SDPI"/>
    <property type="match status" value="1"/>
</dbReference>
<feature type="domain" description="DUF5808" evidence="3">
    <location>
        <begin position="186"/>
        <end position="211"/>
    </location>
</feature>
<gene>
    <name evidence="4" type="ORF">RBB77_15410</name>
</gene>
<reference evidence="4" key="1">
    <citation type="submission" date="2023-08" db="EMBL/GenBank/DDBJ databases">
        <authorList>
            <person name="Messyasz A."/>
            <person name="Mannisto M.K."/>
            <person name="Kerkhof L.J."/>
            <person name="Haggblom M."/>
        </authorList>
    </citation>
    <scope>NUCLEOTIDE SEQUENCE</scope>
    <source>
        <strain evidence="4">X5P6</strain>
    </source>
</reference>
<feature type="transmembrane region" description="Helical" evidence="1">
    <location>
        <begin position="135"/>
        <end position="156"/>
    </location>
</feature>
<dbReference type="InterPro" id="IPR012867">
    <property type="entry name" value="DUF1648"/>
</dbReference>
<feature type="transmembrane region" description="Helical" evidence="1">
    <location>
        <begin position="16"/>
        <end position="37"/>
    </location>
</feature>
<evidence type="ECO:0000259" key="3">
    <source>
        <dbReference type="Pfam" id="PF19124"/>
    </source>
</evidence>
<reference evidence="4" key="2">
    <citation type="journal article" date="2024" name="Environ. Microbiol.">
        <title>Genome analysis and description of Tunturibacter gen. nov. expands the diversity of Terriglobia in tundra soils.</title>
        <authorList>
            <person name="Messyasz A."/>
            <person name="Mannisto M.K."/>
            <person name="Kerkhof L.J."/>
            <person name="Haggblom M.M."/>
        </authorList>
    </citation>
    <scope>NUCLEOTIDE SEQUENCE</scope>
    <source>
        <strain evidence="4">X5P6</strain>
    </source>
</reference>
<evidence type="ECO:0000313" key="4">
    <source>
        <dbReference type="EMBL" id="XCB31829.1"/>
    </source>
</evidence>
<sequence>MRTANLKSTTDELGNGWWIGLLSTPLPMAGTTLLLAARWQTIPARISIHWGLDGRPNGWAERGIGSIFGLLFASFFMVIVFGVIGELIARSSPGHEGRTAVIRTTRSVLLACAWMVTILFCGTSLLPLTHDPSRLISLVAIVPIVFSMGMLGFVVFRWMQMPEAVAAAQDSTDPRFWKAGIVYYNREDSALWVPKRFGFGYSLNFGRPVSWMLLGLILLVPFAIHFFVHASTVR</sequence>
<keyword evidence="1" id="KW-0472">Membrane</keyword>
<dbReference type="EMBL" id="CP132942">
    <property type="protein sequence ID" value="XCB31829.1"/>
    <property type="molecule type" value="Genomic_DNA"/>
</dbReference>
<dbReference type="GO" id="GO:0009636">
    <property type="term" value="P:response to toxic substance"/>
    <property type="evidence" value="ECO:0007669"/>
    <property type="project" value="TreeGrafter"/>
</dbReference>